<dbReference type="InterPro" id="IPR020846">
    <property type="entry name" value="MFS_dom"/>
</dbReference>
<keyword evidence="11" id="KW-1185">Reference proteome</keyword>
<dbReference type="Pfam" id="PF07690">
    <property type="entry name" value="MFS_1"/>
    <property type="match status" value="1"/>
</dbReference>
<dbReference type="SUPFAM" id="SSF103473">
    <property type="entry name" value="MFS general substrate transporter"/>
    <property type="match status" value="1"/>
</dbReference>
<organism evidence="10 11">
    <name type="scientific">Frankia nepalensis</name>
    <dbReference type="NCBI Taxonomy" id="1836974"/>
    <lineage>
        <taxon>Bacteria</taxon>
        <taxon>Bacillati</taxon>
        <taxon>Actinomycetota</taxon>
        <taxon>Actinomycetes</taxon>
        <taxon>Frankiales</taxon>
        <taxon>Frankiaceae</taxon>
        <taxon>Frankia</taxon>
    </lineage>
</organism>
<dbReference type="EMBL" id="JAEACQ010000145">
    <property type="protein sequence ID" value="MBL7626645.1"/>
    <property type="molecule type" value="Genomic_DNA"/>
</dbReference>
<dbReference type="NCBIfam" id="TIGR00711">
    <property type="entry name" value="efflux_EmrB"/>
    <property type="match status" value="1"/>
</dbReference>
<dbReference type="Gene3D" id="1.20.1250.20">
    <property type="entry name" value="MFS general substrate transporter like domains"/>
    <property type="match status" value="1"/>
</dbReference>
<feature type="transmembrane region" description="Helical" evidence="8">
    <location>
        <begin position="375"/>
        <end position="396"/>
    </location>
</feature>
<evidence type="ECO:0000256" key="1">
    <source>
        <dbReference type="ARBA" id="ARBA00004651"/>
    </source>
</evidence>
<feature type="transmembrane region" description="Helical" evidence="8">
    <location>
        <begin position="408"/>
        <end position="433"/>
    </location>
</feature>
<dbReference type="PROSITE" id="PS50850">
    <property type="entry name" value="MFS"/>
    <property type="match status" value="1"/>
</dbReference>
<dbReference type="PRINTS" id="PR01036">
    <property type="entry name" value="TCRTETB"/>
</dbReference>
<sequence>MAAPAQTAPAPTDSVLATRRGKQTLALLCAVGFLDFVDASIVNVALPSIRADLGFTIQNLQWVLGGYLLTYGGLMLLGGRAADLVGRRRLLLAGTVVFLISSAGGGLAQDDAALIAFRLVQGVGAAMMLPAALSLLTTTFTSPKDRAKALGMWGALAGLASAVGVFLGGLISAGPGWRWVFFVNLPVCLAVLGATLRLIPRDRDRDRGGLANFDVLGALLVTAGMLLLVYTIVEAPGHGWDATRTVAGLAGSGLLILAFAGYELRHRNPVVPFSIFRIRGLAAADVTQVLAMAGFYAMFFFVTLYMQNVLGFSEIEAGAAYLPTTFGVAMAAGVGAQLITRLGTRPVIVTGALLGAAGMFWLSRIPADGSFLADLLGPLLVLAAGLGLVFVGVTTAAQTGVPEEAAGLAAALINASTWLGGALGVAILSAVATSRTRDVVATGTPEATALTEGFQNALLVAAMFLLAAAVIALRATNSRPPAPPAPTTIPPMVPAPEATVEG</sequence>
<dbReference type="CDD" id="cd17321">
    <property type="entry name" value="MFS_MMR_MDR_like"/>
    <property type="match status" value="1"/>
</dbReference>
<dbReference type="Proteomes" id="UP000604475">
    <property type="component" value="Unassembled WGS sequence"/>
</dbReference>
<feature type="transmembrane region" description="Helical" evidence="8">
    <location>
        <begin position="25"/>
        <end position="48"/>
    </location>
</feature>
<accession>A0A937RA13</accession>
<dbReference type="InterPro" id="IPR011701">
    <property type="entry name" value="MFS"/>
</dbReference>
<dbReference type="PANTHER" id="PTHR42718">
    <property type="entry name" value="MAJOR FACILITATOR SUPERFAMILY MULTIDRUG TRANSPORTER MFSC"/>
    <property type="match status" value="1"/>
</dbReference>
<keyword evidence="4 8" id="KW-0812">Transmembrane</keyword>
<feature type="transmembrane region" description="Helical" evidence="8">
    <location>
        <begin position="179"/>
        <end position="199"/>
    </location>
</feature>
<feature type="transmembrane region" description="Helical" evidence="8">
    <location>
        <begin position="453"/>
        <end position="473"/>
    </location>
</feature>
<evidence type="ECO:0000256" key="4">
    <source>
        <dbReference type="ARBA" id="ARBA00022692"/>
    </source>
</evidence>
<keyword evidence="5 8" id="KW-1133">Transmembrane helix</keyword>
<feature type="region of interest" description="Disordered" evidence="7">
    <location>
        <begin position="479"/>
        <end position="502"/>
    </location>
</feature>
<dbReference type="InterPro" id="IPR005829">
    <property type="entry name" value="Sugar_transporter_CS"/>
</dbReference>
<dbReference type="InterPro" id="IPR036259">
    <property type="entry name" value="MFS_trans_sf"/>
</dbReference>
<dbReference type="PANTHER" id="PTHR42718:SF46">
    <property type="entry name" value="BLR6921 PROTEIN"/>
    <property type="match status" value="1"/>
</dbReference>
<feature type="transmembrane region" description="Helical" evidence="8">
    <location>
        <begin position="211"/>
        <end position="233"/>
    </location>
</feature>
<reference evidence="10" key="1">
    <citation type="submission" date="2020-12" db="EMBL/GenBank/DDBJ databases">
        <title>Genomic characterization of non-nitrogen-fixing Frankia strains.</title>
        <authorList>
            <person name="Carlos-Shanley C."/>
            <person name="Guerra T."/>
            <person name="Hahn D."/>
        </authorList>
    </citation>
    <scope>NUCLEOTIDE SEQUENCE</scope>
    <source>
        <strain evidence="10">CN6</strain>
    </source>
</reference>
<name>A0A937RA13_9ACTN</name>
<comment type="subcellular location">
    <subcellularLocation>
        <location evidence="1">Cell membrane</location>
        <topology evidence="1">Multi-pass membrane protein</topology>
    </subcellularLocation>
</comment>
<feature type="transmembrane region" description="Helical" evidence="8">
    <location>
        <begin position="318"/>
        <end position="339"/>
    </location>
</feature>
<comment type="caution">
    <text evidence="10">The sequence shown here is derived from an EMBL/GenBank/DDBJ whole genome shotgun (WGS) entry which is preliminary data.</text>
</comment>
<evidence type="ECO:0000256" key="6">
    <source>
        <dbReference type="ARBA" id="ARBA00023136"/>
    </source>
</evidence>
<feature type="compositionally biased region" description="Pro residues" evidence="7">
    <location>
        <begin position="480"/>
        <end position="494"/>
    </location>
</feature>
<feature type="transmembrane region" description="Helical" evidence="8">
    <location>
        <begin position="115"/>
        <end position="138"/>
    </location>
</feature>
<feature type="transmembrane region" description="Helical" evidence="8">
    <location>
        <begin position="245"/>
        <end position="262"/>
    </location>
</feature>
<feature type="transmembrane region" description="Helical" evidence="8">
    <location>
        <begin position="60"/>
        <end position="78"/>
    </location>
</feature>
<evidence type="ECO:0000256" key="5">
    <source>
        <dbReference type="ARBA" id="ARBA00022989"/>
    </source>
</evidence>
<keyword evidence="3" id="KW-1003">Cell membrane</keyword>
<dbReference type="InterPro" id="IPR004638">
    <property type="entry name" value="EmrB-like"/>
</dbReference>
<evidence type="ECO:0000313" key="10">
    <source>
        <dbReference type="EMBL" id="MBL7626645.1"/>
    </source>
</evidence>
<gene>
    <name evidence="10" type="ORF">I7412_05565</name>
</gene>
<feature type="domain" description="Major facilitator superfamily (MFS) profile" evidence="9">
    <location>
        <begin position="24"/>
        <end position="479"/>
    </location>
</feature>
<feature type="transmembrane region" description="Helical" evidence="8">
    <location>
        <begin position="283"/>
        <end position="306"/>
    </location>
</feature>
<evidence type="ECO:0000256" key="2">
    <source>
        <dbReference type="ARBA" id="ARBA00022448"/>
    </source>
</evidence>
<dbReference type="GO" id="GO:0022857">
    <property type="term" value="F:transmembrane transporter activity"/>
    <property type="evidence" value="ECO:0007669"/>
    <property type="project" value="InterPro"/>
</dbReference>
<evidence type="ECO:0000313" key="11">
    <source>
        <dbReference type="Proteomes" id="UP000604475"/>
    </source>
</evidence>
<evidence type="ECO:0000256" key="8">
    <source>
        <dbReference type="SAM" id="Phobius"/>
    </source>
</evidence>
<evidence type="ECO:0000259" key="9">
    <source>
        <dbReference type="PROSITE" id="PS50850"/>
    </source>
</evidence>
<dbReference type="AlphaFoldDB" id="A0A937RA13"/>
<dbReference type="Gene3D" id="1.20.1720.10">
    <property type="entry name" value="Multidrug resistance protein D"/>
    <property type="match status" value="1"/>
</dbReference>
<dbReference type="RefSeq" id="WP_203003197.1">
    <property type="nucleotide sequence ID" value="NZ_JADWYU010000100.1"/>
</dbReference>
<keyword evidence="6 8" id="KW-0472">Membrane</keyword>
<feature type="transmembrane region" description="Helical" evidence="8">
    <location>
        <begin position="150"/>
        <end position="173"/>
    </location>
</feature>
<evidence type="ECO:0000256" key="3">
    <source>
        <dbReference type="ARBA" id="ARBA00022475"/>
    </source>
</evidence>
<dbReference type="PROSITE" id="PS00216">
    <property type="entry name" value="SUGAR_TRANSPORT_1"/>
    <property type="match status" value="1"/>
</dbReference>
<evidence type="ECO:0000256" key="7">
    <source>
        <dbReference type="SAM" id="MobiDB-lite"/>
    </source>
</evidence>
<protein>
    <submittedName>
        <fullName evidence="10">DHA2 family efflux MFS transporter permease subunit</fullName>
    </submittedName>
</protein>
<proteinExistence type="predicted"/>
<feature type="transmembrane region" description="Helical" evidence="8">
    <location>
        <begin position="90"/>
        <end position="109"/>
    </location>
</feature>
<keyword evidence="2" id="KW-0813">Transport</keyword>
<dbReference type="GO" id="GO:0005886">
    <property type="term" value="C:plasma membrane"/>
    <property type="evidence" value="ECO:0007669"/>
    <property type="project" value="UniProtKB-SubCell"/>
</dbReference>
<feature type="transmembrane region" description="Helical" evidence="8">
    <location>
        <begin position="346"/>
        <end position="363"/>
    </location>
</feature>